<dbReference type="Pfam" id="PF01844">
    <property type="entry name" value="HNH"/>
    <property type="match status" value="1"/>
</dbReference>
<keyword evidence="2" id="KW-0255">Endonuclease</keyword>
<dbReference type="GO" id="GO:0008270">
    <property type="term" value="F:zinc ion binding"/>
    <property type="evidence" value="ECO:0007669"/>
    <property type="project" value="InterPro"/>
</dbReference>
<dbReference type="RefSeq" id="WP_055152791.1">
    <property type="nucleotide sequence ID" value="NZ_CZAW01000041.1"/>
</dbReference>
<proteinExistence type="predicted"/>
<dbReference type="InterPro" id="IPR002711">
    <property type="entry name" value="HNH"/>
</dbReference>
<gene>
    <name evidence="2" type="ORF">ERS852523_03149</name>
</gene>
<keyword evidence="2" id="KW-0540">Nuclease</keyword>
<accession>A0A174S129</accession>
<dbReference type="Gene3D" id="1.10.30.50">
    <property type="match status" value="1"/>
</dbReference>
<evidence type="ECO:0000259" key="1">
    <source>
        <dbReference type="Pfam" id="PF01844"/>
    </source>
</evidence>
<dbReference type="CDD" id="cd00085">
    <property type="entry name" value="HNHc"/>
    <property type="match status" value="1"/>
</dbReference>
<keyword evidence="2" id="KW-0378">Hydrolase</keyword>
<sequence length="201" mass="24079">MYRVHGDKVIRRRTNYREENDIQKYTKILKEDFGNMCGYCGKDFNIIKCPYQKDHLIPEDIAKKVGRLDLLTDYNNLVYSCRVCNRNKWNNWPFDNVDKIHDDKVGFVDPATDEFDEHMMRDETGRIVPKTQVGNYMYKIFNFSNRLTEVWWKLSVISKEINEIDSILEKEETVDGLKQYWILHRQFDSFIESLKEANESI</sequence>
<dbReference type="Proteomes" id="UP000095712">
    <property type="component" value="Unassembled WGS sequence"/>
</dbReference>
<protein>
    <submittedName>
        <fullName evidence="2">HNH endonuclease</fullName>
    </submittedName>
</protein>
<dbReference type="AlphaFoldDB" id="A0A174S129"/>
<dbReference type="OrthoDB" id="489287at2"/>
<dbReference type="EMBL" id="CZAW01000041">
    <property type="protein sequence ID" value="CUP88840.1"/>
    <property type="molecule type" value="Genomic_DNA"/>
</dbReference>
<reference evidence="2 3" key="1">
    <citation type="submission" date="2015-09" db="EMBL/GenBank/DDBJ databases">
        <authorList>
            <consortium name="Pathogen Informatics"/>
        </authorList>
    </citation>
    <scope>NUCLEOTIDE SEQUENCE [LARGE SCALE GENOMIC DNA]</scope>
    <source>
        <strain evidence="2 3">2789STDY5834911</strain>
    </source>
</reference>
<dbReference type="GO" id="GO:0003676">
    <property type="term" value="F:nucleic acid binding"/>
    <property type="evidence" value="ECO:0007669"/>
    <property type="project" value="InterPro"/>
</dbReference>
<organism evidence="2 3">
    <name type="scientific">Blautia wexlerae</name>
    <dbReference type="NCBI Taxonomy" id="418240"/>
    <lineage>
        <taxon>Bacteria</taxon>
        <taxon>Bacillati</taxon>
        <taxon>Bacillota</taxon>
        <taxon>Clostridia</taxon>
        <taxon>Lachnospirales</taxon>
        <taxon>Lachnospiraceae</taxon>
        <taxon>Blautia</taxon>
    </lineage>
</organism>
<dbReference type="GO" id="GO:0004519">
    <property type="term" value="F:endonuclease activity"/>
    <property type="evidence" value="ECO:0007669"/>
    <property type="project" value="UniProtKB-KW"/>
</dbReference>
<dbReference type="InterPro" id="IPR003615">
    <property type="entry name" value="HNH_nuc"/>
</dbReference>
<evidence type="ECO:0000313" key="2">
    <source>
        <dbReference type="EMBL" id="CUP88840.1"/>
    </source>
</evidence>
<name>A0A174S129_9FIRM</name>
<feature type="domain" description="HNH" evidence="1">
    <location>
        <begin position="37"/>
        <end position="88"/>
    </location>
</feature>
<evidence type="ECO:0000313" key="3">
    <source>
        <dbReference type="Proteomes" id="UP000095712"/>
    </source>
</evidence>